<name>A0A1E2UVY8_9GAMM</name>
<dbReference type="PANTHER" id="PTHR36926">
    <property type="entry name" value="COLICIN V PRODUCTION PROTEIN"/>
    <property type="match status" value="1"/>
</dbReference>
<dbReference type="InterPro" id="IPR052719">
    <property type="entry name" value="CvpA-like"/>
</dbReference>
<feature type="transmembrane region" description="Helical" evidence="5">
    <location>
        <begin position="6"/>
        <end position="24"/>
    </location>
</feature>
<dbReference type="Pfam" id="PF02674">
    <property type="entry name" value="Colicin_V"/>
    <property type="match status" value="1"/>
</dbReference>
<accession>A0A1E2UVY8</accession>
<dbReference type="STRING" id="1818881.A3196_11960"/>
<evidence type="ECO:0000313" key="6">
    <source>
        <dbReference type="EMBL" id="ODB98604.1"/>
    </source>
</evidence>
<evidence type="ECO:0000256" key="3">
    <source>
        <dbReference type="ARBA" id="ARBA00022989"/>
    </source>
</evidence>
<dbReference type="EMBL" id="LVJZ01000003">
    <property type="protein sequence ID" value="ODB98604.1"/>
    <property type="molecule type" value="Genomic_DNA"/>
</dbReference>
<feature type="transmembrane region" description="Helical" evidence="5">
    <location>
        <begin position="31"/>
        <end position="49"/>
    </location>
</feature>
<dbReference type="AlphaFoldDB" id="A0A1E2UVY8"/>
<keyword evidence="4 5" id="KW-0472">Membrane</keyword>
<comment type="caution">
    <text evidence="6">The sequence shown here is derived from an EMBL/GenBank/DDBJ whole genome shotgun (WGS) entry which is preliminary data.</text>
</comment>
<evidence type="ECO:0000313" key="7">
    <source>
        <dbReference type="Proteomes" id="UP000094849"/>
    </source>
</evidence>
<dbReference type="GO" id="GO:0009403">
    <property type="term" value="P:toxin biosynthetic process"/>
    <property type="evidence" value="ECO:0007669"/>
    <property type="project" value="InterPro"/>
</dbReference>
<feature type="transmembrane region" description="Helical" evidence="5">
    <location>
        <begin position="61"/>
        <end position="81"/>
    </location>
</feature>
<keyword evidence="3 5" id="KW-1133">Transmembrane helix</keyword>
<sequence length="162" mass="17884">MLWIDILIIAIIALSAIISLIRGFVQEALSLATWIAAFTIAWLFFRPLAVELTPWIDVPSIRLGVAFGLILIGILILGAIINHFMKVLVASTGLSGTDRMIGIFFGVARGAVMVAILVLLAGLTPFPNDPWWSESRLIPYFQDMALWLKGFLPSDIADNFHY</sequence>
<dbReference type="PANTHER" id="PTHR36926:SF1">
    <property type="entry name" value="COLICIN V PRODUCTION PROTEIN"/>
    <property type="match status" value="1"/>
</dbReference>
<dbReference type="Proteomes" id="UP000094849">
    <property type="component" value="Unassembled WGS sequence"/>
</dbReference>
<dbReference type="OrthoDB" id="9810601at2"/>
<evidence type="ECO:0000256" key="2">
    <source>
        <dbReference type="ARBA" id="ARBA00022692"/>
    </source>
</evidence>
<dbReference type="GO" id="GO:0016020">
    <property type="term" value="C:membrane"/>
    <property type="evidence" value="ECO:0007669"/>
    <property type="project" value="UniProtKB-SubCell"/>
</dbReference>
<comment type="subcellular location">
    <subcellularLocation>
        <location evidence="1">Membrane</location>
        <topology evidence="1">Multi-pass membrane protein</topology>
    </subcellularLocation>
</comment>
<keyword evidence="2 5" id="KW-0812">Transmembrane</keyword>
<gene>
    <name evidence="6" type="ORF">A3196_11960</name>
</gene>
<protein>
    <submittedName>
        <fullName evidence="6">Colicin V production CvpA</fullName>
    </submittedName>
</protein>
<evidence type="ECO:0000256" key="1">
    <source>
        <dbReference type="ARBA" id="ARBA00004141"/>
    </source>
</evidence>
<feature type="transmembrane region" description="Helical" evidence="5">
    <location>
        <begin position="101"/>
        <end position="123"/>
    </location>
</feature>
<evidence type="ECO:0000256" key="5">
    <source>
        <dbReference type="SAM" id="Phobius"/>
    </source>
</evidence>
<reference evidence="6 7" key="1">
    <citation type="submission" date="2016-03" db="EMBL/GenBank/DDBJ databases">
        <title>Chemosynthetic sulphur-oxidizing symbionts of marine invertebrate animals are capable of nitrogen fixation.</title>
        <authorList>
            <person name="Petersen J.M."/>
            <person name="Kemper A."/>
            <person name="Gruber-Vodicka H."/>
            <person name="Cardini U."/>
            <person name="Geest Mvander."/>
            <person name="Kleiner M."/>
            <person name="Bulgheresi S."/>
            <person name="Fussmann M."/>
            <person name="Herbold C."/>
            <person name="Seah B.K.B."/>
            <person name="Antony C.Paul."/>
            <person name="Liu D."/>
            <person name="Belitz A."/>
            <person name="Weber M."/>
        </authorList>
    </citation>
    <scope>NUCLEOTIDE SEQUENCE [LARGE SCALE GENOMIC DNA]</scope>
    <source>
        <strain evidence="6">G_D</strain>
    </source>
</reference>
<organism evidence="6 7">
    <name type="scientific">Candidatus Thiodiazotropha endoloripes</name>
    <dbReference type="NCBI Taxonomy" id="1818881"/>
    <lineage>
        <taxon>Bacteria</taxon>
        <taxon>Pseudomonadati</taxon>
        <taxon>Pseudomonadota</taxon>
        <taxon>Gammaproteobacteria</taxon>
        <taxon>Chromatiales</taxon>
        <taxon>Sedimenticolaceae</taxon>
        <taxon>Candidatus Thiodiazotropha</taxon>
    </lineage>
</organism>
<evidence type="ECO:0000256" key="4">
    <source>
        <dbReference type="ARBA" id="ARBA00023136"/>
    </source>
</evidence>
<dbReference type="InterPro" id="IPR003825">
    <property type="entry name" value="Colicin-V_CvpA"/>
</dbReference>
<keyword evidence="7" id="KW-1185">Reference proteome</keyword>
<proteinExistence type="predicted"/>